<evidence type="ECO:0000256" key="12">
    <source>
        <dbReference type="ARBA" id="ARBA00024169"/>
    </source>
</evidence>
<feature type="transmembrane region" description="Helical" evidence="17">
    <location>
        <begin position="508"/>
        <end position="530"/>
    </location>
</feature>
<name>A0ABM4DLV3_HYDVU</name>
<dbReference type="GeneID" id="136091728"/>
<evidence type="ECO:0000256" key="1">
    <source>
        <dbReference type="ARBA" id="ARBA00004141"/>
    </source>
</evidence>
<evidence type="ECO:0000256" key="6">
    <source>
        <dbReference type="ARBA" id="ARBA00022826"/>
    </source>
</evidence>
<feature type="transmembrane region" description="Helical" evidence="17">
    <location>
        <begin position="406"/>
        <end position="425"/>
    </location>
</feature>
<evidence type="ECO:0000313" key="18">
    <source>
        <dbReference type="Proteomes" id="UP001652625"/>
    </source>
</evidence>
<evidence type="ECO:0000256" key="4">
    <source>
        <dbReference type="ARBA" id="ARBA00022538"/>
    </source>
</evidence>
<evidence type="ECO:0000256" key="14">
    <source>
        <dbReference type="ARBA" id="ARBA00034430"/>
    </source>
</evidence>
<keyword evidence="11" id="KW-0407">Ion channel</keyword>
<keyword evidence="5 17" id="KW-0812">Transmembrane</keyword>
<gene>
    <name evidence="19" type="primary">LOC136091728</name>
</gene>
<feature type="transmembrane region" description="Helical" evidence="17">
    <location>
        <begin position="369"/>
        <end position="386"/>
    </location>
</feature>
<keyword evidence="4" id="KW-0633">Potassium transport</keyword>
<reference evidence="19" key="1">
    <citation type="submission" date="2025-08" db="UniProtKB">
        <authorList>
            <consortium name="RefSeq"/>
        </authorList>
    </citation>
    <scope>IDENTIFICATION</scope>
</reference>
<dbReference type="Pfam" id="PF06736">
    <property type="entry name" value="TMEM175"/>
    <property type="match status" value="2"/>
</dbReference>
<feature type="transmembrane region" description="Helical" evidence="17">
    <location>
        <begin position="98"/>
        <end position="120"/>
    </location>
</feature>
<dbReference type="RefSeq" id="XP_065675507.1">
    <property type="nucleotide sequence ID" value="XM_065819435.1"/>
</dbReference>
<feature type="transmembrane region" description="Helical" evidence="17">
    <location>
        <begin position="140"/>
        <end position="159"/>
    </location>
</feature>
<accession>A0ABM4DLV3</accession>
<comment type="catalytic activity">
    <reaction evidence="14">
        <text>K(+)(in) = K(+)(out)</text>
        <dbReference type="Rhea" id="RHEA:29463"/>
        <dbReference type="ChEBI" id="CHEBI:29103"/>
    </reaction>
</comment>
<evidence type="ECO:0000256" key="5">
    <source>
        <dbReference type="ARBA" id="ARBA00022692"/>
    </source>
</evidence>
<feature type="transmembrane region" description="Helical" evidence="17">
    <location>
        <begin position="437"/>
        <end position="459"/>
    </location>
</feature>
<keyword evidence="8 17" id="KW-1133">Transmembrane helix</keyword>
<evidence type="ECO:0000256" key="3">
    <source>
        <dbReference type="ARBA" id="ARBA00022448"/>
    </source>
</evidence>
<organism evidence="18 19">
    <name type="scientific">Hydra vulgaris</name>
    <name type="common">Hydra</name>
    <name type="synonym">Hydra attenuata</name>
    <dbReference type="NCBI Taxonomy" id="6087"/>
    <lineage>
        <taxon>Eukaryota</taxon>
        <taxon>Metazoa</taxon>
        <taxon>Cnidaria</taxon>
        <taxon>Hydrozoa</taxon>
        <taxon>Hydroidolina</taxon>
        <taxon>Anthoathecata</taxon>
        <taxon>Aplanulata</taxon>
        <taxon>Hydridae</taxon>
        <taxon>Hydra</taxon>
    </lineage>
</organism>
<keyword evidence="3" id="KW-0813">Transport</keyword>
<feature type="transmembrane region" description="Helical" evidence="17">
    <location>
        <begin position="273"/>
        <end position="294"/>
    </location>
</feature>
<sequence length="558" mass="64553">MEIGVKNENVNSITSIKEATSSSLSVHTLNRSASEPNINLSVDKEFSIDTVRKKRTASLLSMDSREKLKHLDEHYDFHMNEIMPESLHRGDLVSPQRMLGYADALMATCATFLVIPLRNFKKMTPGSSLAEYVYVNRMEFVMFFLGYLVVLTIWESINIRSLFIKRVDDMLLFMTMFSMFITSLLPFSLSLEGHYPGEQISVWLSCSLLAILELTDFLIVWYAMEQPSVLHFELHTWTKPEQRRFRNVLFLNNLVNILFIILGSFSILLSHALAWVFISMLVLMPSLRKLYFYVKRHTISHTKMEKSQFFFHLTKGNISNERITAMSDAAFAIIACILILDITVEEFPTYENVKKHGLSYELIHMRKEFYIYFGIFAVVSMLWYSNHGVLHLFKTSNVIVIYFQKFSLAFACLTPLAGNMVISFASDGNTNAQKSILMSSMVIFFSSFFNLMIMLYGYYTKDKFLHTWAVGNKNLNKYQQKYTFLKTANIPFWSLACTMGSFLPESVVFYIMCVSFCGSILTFIILKLIFIRLIGREKFILHNRFTDVVINVETTDEQ</sequence>
<feature type="transmembrane region" description="Helical" evidence="17">
    <location>
        <begin position="201"/>
        <end position="224"/>
    </location>
</feature>
<dbReference type="Proteomes" id="UP001652625">
    <property type="component" value="Chromosome 15"/>
</dbReference>
<evidence type="ECO:0000313" key="19">
    <source>
        <dbReference type="RefSeq" id="XP_065675507.1"/>
    </source>
</evidence>
<comment type="catalytic activity">
    <reaction evidence="12">
        <text>H(+)(in) = H(+)(out)</text>
        <dbReference type="Rhea" id="RHEA:34979"/>
        <dbReference type="ChEBI" id="CHEBI:15378"/>
    </reaction>
</comment>
<evidence type="ECO:0000256" key="15">
    <source>
        <dbReference type="ARBA" id="ARBA00034544"/>
    </source>
</evidence>
<dbReference type="PANTHER" id="PTHR31462">
    <property type="entry name" value="ENDOSOMAL/LYSOSOMAL POTASSIUM CHANNEL TMEM175"/>
    <property type="match status" value="1"/>
</dbReference>
<dbReference type="InterPro" id="IPR010617">
    <property type="entry name" value="TMEM175-like"/>
</dbReference>
<comment type="similarity">
    <text evidence="2">Belongs to the TMEM175 family.</text>
</comment>
<protein>
    <recommendedName>
        <fullName evidence="15">Endosomal/lysosomal proton channel TMEM175</fullName>
    </recommendedName>
    <alternativeName>
        <fullName evidence="16">Potassium channel TMEM175</fullName>
    </alternativeName>
    <alternativeName>
        <fullName evidence="13">Transmembrane protein 175</fullName>
    </alternativeName>
</protein>
<dbReference type="PANTHER" id="PTHR31462:SF5">
    <property type="entry name" value="ENDOSOMAL_LYSOSOMAL PROTON CHANNEL TMEM175"/>
    <property type="match status" value="1"/>
</dbReference>
<evidence type="ECO:0000256" key="10">
    <source>
        <dbReference type="ARBA" id="ARBA00023136"/>
    </source>
</evidence>
<evidence type="ECO:0000256" key="7">
    <source>
        <dbReference type="ARBA" id="ARBA00022958"/>
    </source>
</evidence>
<evidence type="ECO:0000256" key="16">
    <source>
        <dbReference type="ARBA" id="ARBA00044317"/>
    </source>
</evidence>
<keyword evidence="9" id="KW-0406">Ion transport</keyword>
<evidence type="ECO:0000256" key="9">
    <source>
        <dbReference type="ARBA" id="ARBA00023065"/>
    </source>
</evidence>
<keyword evidence="18" id="KW-1185">Reference proteome</keyword>
<comment type="subcellular location">
    <subcellularLocation>
        <location evidence="1">Membrane</location>
        <topology evidence="1">Multi-pass membrane protein</topology>
    </subcellularLocation>
</comment>
<evidence type="ECO:0000256" key="8">
    <source>
        <dbReference type="ARBA" id="ARBA00022989"/>
    </source>
</evidence>
<keyword evidence="6" id="KW-0631">Potassium channel</keyword>
<feature type="transmembrane region" description="Helical" evidence="17">
    <location>
        <begin position="171"/>
        <end position="189"/>
    </location>
</feature>
<proteinExistence type="inferred from homology"/>
<evidence type="ECO:0000256" key="2">
    <source>
        <dbReference type="ARBA" id="ARBA00006920"/>
    </source>
</evidence>
<evidence type="ECO:0000256" key="11">
    <source>
        <dbReference type="ARBA" id="ARBA00023303"/>
    </source>
</evidence>
<evidence type="ECO:0000256" key="17">
    <source>
        <dbReference type="SAM" id="Phobius"/>
    </source>
</evidence>
<keyword evidence="7" id="KW-0630">Potassium</keyword>
<feature type="transmembrane region" description="Helical" evidence="17">
    <location>
        <begin position="245"/>
        <end position="267"/>
    </location>
</feature>
<evidence type="ECO:0000256" key="13">
    <source>
        <dbReference type="ARBA" id="ARBA00030477"/>
    </source>
</evidence>
<keyword evidence="10 17" id="KW-0472">Membrane</keyword>